<gene>
    <name evidence="2" type="ORF">J0A67_07650</name>
</gene>
<evidence type="ECO:0000313" key="2">
    <source>
        <dbReference type="EMBL" id="MBN7800730.1"/>
    </source>
</evidence>
<evidence type="ECO:0000259" key="1">
    <source>
        <dbReference type="Pfam" id="PF12804"/>
    </source>
</evidence>
<name>A0ABS3BQW5_9BACT</name>
<dbReference type="InterPro" id="IPR025877">
    <property type="entry name" value="MobA-like_NTP_Trfase"/>
</dbReference>
<dbReference type="CDD" id="cd04182">
    <property type="entry name" value="GT_2_like_f"/>
    <property type="match status" value="1"/>
</dbReference>
<sequence>MKTSVVILAAGSSSRLGRPKQLIEIQGKTLVQKAVDEVYRSRADSMVVVLGWNPVLIQTGFDSAKVPSVINPNWESGMASSIQAGLHFLLENGEIDQVMIMLCDQPFVDSEYLDQLFEEGLKSEKGIVASFYSNTRGVPALFSKKYFPELLALKGQDGAKKVLLEHRGDVLKIDFPNGAIDLDTEADLRRLMDQLGE</sequence>
<dbReference type="RefSeq" id="WP_206568728.1">
    <property type="nucleotide sequence ID" value="NZ_JAFKCW010000002.1"/>
</dbReference>
<comment type="caution">
    <text evidence="2">The sequence shown here is derived from an EMBL/GenBank/DDBJ whole genome shotgun (WGS) entry which is preliminary data.</text>
</comment>
<feature type="domain" description="MobA-like NTP transferase" evidence="1">
    <location>
        <begin position="5"/>
        <end position="166"/>
    </location>
</feature>
<proteinExistence type="predicted"/>
<dbReference type="Gene3D" id="3.90.550.10">
    <property type="entry name" value="Spore Coat Polysaccharide Biosynthesis Protein SpsA, Chain A"/>
    <property type="match status" value="1"/>
</dbReference>
<dbReference type="SUPFAM" id="SSF53448">
    <property type="entry name" value="Nucleotide-diphospho-sugar transferases"/>
    <property type="match status" value="1"/>
</dbReference>
<keyword evidence="3" id="KW-1185">Reference proteome</keyword>
<protein>
    <submittedName>
        <fullName evidence="2">Nucleotidyltransferase family protein</fullName>
    </submittedName>
</protein>
<reference evidence="2 3" key="1">
    <citation type="submission" date="2021-03" db="EMBL/GenBank/DDBJ databases">
        <title>novel species isolated from a fishpond in China.</title>
        <authorList>
            <person name="Lu H."/>
            <person name="Cai Z."/>
        </authorList>
    </citation>
    <scope>NUCLEOTIDE SEQUENCE [LARGE SCALE GENOMIC DNA]</scope>
    <source>
        <strain evidence="2 3">JCM 31546</strain>
    </source>
</reference>
<dbReference type="PANTHER" id="PTHR43777:SF1">
    <property type="entry name" value="MOLYBDENUM COFACTOR CYTIDYLYLTRANSFERASE"/>
    <property type="match status" value="1"/>
</dbReference>
<dbReference type="Proteomes" id="UP000664698">
    <property type="component" value="Unassembled WGS sequence"/>
</dbReference>
<dbReference type="PANTHER" id="PTHR43777">
    <property type="entry name" value="MOLYBDENUM COFACTOR CYTIDYLYLTRANSFERASE"/>
    <property type="match status" value="1"/>
</dbReference>
<dbReference type="Pfam" id="PF12804">
    <property type="entry name" value="NTP_transf_3"/>
    <property type="match status" value="1"/>
</dbReference>
<dbReference type="EMBL" id="JAFKCW010000002">
    <property type="protein sequence ID" value="MBN7800730.1"/>
    <property type="molecule type" value="Genomic_DNA"/>
</dbReference>
<dbReference type="InterPro" id="IPR029044">
    <property type="entry name" value="Nucleotide-diphossugar_trans"/>
</dbReference>
<accession>A0ABS3BQW5</accession>
<evidence type="ECO:0000313" key="3">
    <source>
        <dbReference type="Proteomes" id="UP000664698"/>
    </source>
</evidence>
<organism evidence="2 3">
    <name type="scientific">Algoriphagus aestuariicola</name>
    <dbReference type="NCBI Taxonomy" id="1852016"/>
    <lineage>
        <taxon>Bacteria</taxon>
        <taxon>Pseudomonadati</taxon>
        <taxon>Bacteroidota</taxon>
        <taxon>Cytophagia</taxon>
        <taxon>Cytophagales</taxon>
        <taxon>Cyclobacteriaceae</taxon>
        <taxon>Algoriphagus</taxon>
    </lineage>
</organism>